<name>A0ABN5IQN9_9CAUL</name>
<keyword evidence="1" id="KW-0812">Transmembrane</keyword>
<keyword evidence="3" id="KW-1185">Reference proteome</keyword>
<keyword evidence="1" id="KW-1133">Transmembrane helix</keyword>
<keyword evidence="1" id="KW-0472">Membrane</keyword>
<protein>
    <submittedName>
        <fullName evidence="2">Uncharacterized protein</fullName>
    </submittedName>
</protein>
<reference evidence="2 3" key="1">
    <citation type="journal article" date="2015" name="Biotechnol. Bioeng.">
        <title>Genome sequence and phenotypic characterization of Caulobacter segnis.</title>
        <authorList>
            <person name="Patel S."/>
            <person name="Fletcher B."/>
            <person name="Scott D.C."/>
            <person name="Ely B."/>
        </authorList>
    </citation>
    <scope>NUCLEOTIDE SEQUENCE [LARGE SCALE GENOMIC DNA]</scope>
    <source>
        <strain evidence="2 3">TK0059</strain>
    </source>
</reference>
<evidence type="ECO:0000313" key="2">
    <source>
        <dbReference type="EMBL" id="AVQ01179.1"/>
    </source>
</evidence>
<proteinExistence type="predicted"/>
<accession>A0ABN5IQN9</accession>
<feature type="transmembrane region" description="Helical" evidence="1">
    <location>
        <begin position="69"/>
        <end position="92"/>
    </location>
</feature>
<dbReference type="Proteomes" id="UP000240527">
    <property type="component" value="Chromosome"/>
</dbReference>
<organism evidence="2 3">
    <name type="scientific">Caulobacter segnis</name>
    <dbReference type="NCBI Taxonomy" id="88688"/>
    <lineage>
        <taxon>Bacteria</taxon>
        <taxon>Pseudomonadati</taxon>
        <taxon>Pseudomonadota</taxon>
        <taxon>Alphaproteobacteria</taxon>
        <taxon>Caulobacterales</taxon>
        <taxon>Caulobacteraceae</taxon>
        <taxon>Caulobacter</taxon>
    </lineage>
</organism>
<evidence type="ECO:0000313" key="3">
    <source>
        <dbReference type="Proteomes" id="UP000240527"/>
    </source>
</evidence>
<dbReference type="EMBL" id="CP027850">
    <property type="protein sequence ID" value="AVQ01179.1"/>
    <property type="molecule type" value="Genomic_DNA"/>
</dbReference>
<gene>
    <name evidence="2" type="ORF">B7G68_04475</name>
</gene>
<evidence type="ECO:0000256" key="1">
    <source>
        <dbReference type="SAM" id="Phobius"/>
    </source>
</evidence>
<sequence>MARPGLPAPPEAGLEAGAGVADAAEAVSPAFFWARRRPARFRAEVSGSTRARSMAAPARSTGPDAVSCAFTAIFLPEALGVLVIGTASYFLAG</sequence>